<evidence type="ECO:0000259" key="5">
    <source>
        <dbReference type="Pfam" id="PF16363"/>
    </source>
</evidence>
<proteinExistence type="predicted"/>
<sequence length="660" mass="74159">MTFERDPNAQVYLIFGANGWVGGMLYDLLRSKGKDVHGTAVRLEDREQVLAVLDSVKPTMVFNCAGKTGRPNVDWCEDNKEATLRSNAIGTMNLADCCFLKGIHMTNYATGCIYQYDETHKWHGKGFTEEDEPNFFGSFYSYSKGLVEKMLKTYTNVLTLRLRMPVSDDLSPRNFVTKISKYARVVDIPNSNSILHDLLPASIIMAENRVTGVYNFTNPGAISHNEVLTLYKKYIDPSFTWKNFSLEEQAQVIKAGRSNCELDSTKLLDAFKKLNIKIPEIHEAYELCFQRMAKNIKAEQDLNLSIATDVGSRVFDVNPDVKNILVTGGAGFIASYVVRKIVQLYPEYNVVNVDKVDYCSSLKNTGTLDGKPNYTFVKADITSTEEMVQIFRNHHIDTVLHLAAQTHVDNSFGNSAAFTYNNVMGTHILLEAAKAHKIKRFIHISTDEVYGEVEHGGLDLKENSLLAPTNPYAASKAAAEMLVAAYHKSFKLPAIITRSNNVYGPYQFPEKVIPKFTLLLSQGKKCCIHGSGGNTRRYIYGADVADAIDIILHRGVVGEAYNIGTTFEMSNIDLAKYLIKEIIPSAATSPEKYLEFFNDRPFNDLRYAVDSLRCSQLGWRPRFTFEEGIKKTIAWYTRYGPTWWGDVESILVPHPKAPTA</sequence>
<dbReference type="InterPro" id="IPR005888">
    <property type="entry name" value="dTDP_Gluc_deHydtase"/>
</dbReference>
<dbReference type="GO" id="GO:0009225">
    <property type="term" value="P:nucleotide-sugar metabolic process"/>
    <property type="evidence" value="ECO:0007669"/>
    <property type="project" value="InterPro"/>
</dbReference>
<dbReference type="Gene3D" id="3.40.50.720">
    <property type="entry name" value="NAD(P)-binding Rossmann-like Domain"/>
    <property type="match status" value="2"/>
</dbReference>
<keyword evidence="2" id="KW-0520">NAD</keyword>
<evidence type="ECO:0000256" key="3">
    <source>
        <dbReference type="ARBA" id="ARBA00023239"/>
    </source>
</evidence>
<dbReference type="FunFam" id="3.40.50.720:FF:000304">
    <property type="entry name" value="UDP-glucose 4,6-dehydratase"/>
    <property type="match status" value="1"/>
</dbReference>
<evidence type="ECO:0000313" key="6">
    <source>
        <dbReference type="EMBL" id="RKO91246.1"/>
    </source>
</evidence>
<protein>
    <submittedName>
        <fullName evidence="6">RHM1/ROL1</fullName>
    </submittedName>
</protein>
<dbReference type="InterPro" id="IPR029903">
    <property type="entry name" value="RmlD-like-bd"/>
</dbReference>
<evidence type="ECO:0000313" key="7">
    <source>
        <dbReference type="Proteomes" id="UP000269721"/>
    </source>
</evidence>
<evidence type="ECO:0000256" key="2">
    <source>
        <dbReference type="ARBA" id="ARBA00023027"/>
    </source>
</evidence>
<accession>A0A4P9WKV4</accession>
<dbReference type="Proteomes" id="UP000269721">
    <property type="component" value="Unassembled WGS sequence"/>
</dbReference>
<reference evidence="7" key="1">
    <citation type="journal article" date="2018" name="Nat. Microbiol.">
        <title>Leveraging single-cell genomics to expand the fungal tree of life.</title>
        <authorList>
            <person name="Ahrendt S.R."/>
            <person name="Quandt C.A."/>
            <person name="Ciobanu D."/>
            <person name="Clum A."/>
            <person name="Salamov A."/>
            <person name="Andreopoulos B."/>
            <person name="Cheng J.F."/>
            <person name="Woyke T."/>
            <person name="Pelin A."/>
            <person name="Henrissat B."/>
            <person name="Reynolds N.K."/>
            <person name="Benny G.L."/>
            <person name="Smith M.E."/>
            <person name="James T.Y."/>
            <person name="Grigoriev I.V."/>
        </authorList>
    </citation>
    <scope>NUCLEOTIDE SEQUENCE [LARGE SCALE GENOMIC DNA]</scope>
</reference>
<dbReference type="SUPFAM" id="SSF51735">
    <property type="entry name" value="NAD(P)-binding Rossmann-fold domains"/>
    <property type="match status" value="2"/>
</dbReference>
<dbReference type="CDD" id="cd05254">
    <property type="entry name" value="dTDP_HR_like_SDR_e"/>
    <property type="match status" value="1"/>
</dbReference>
<dbReference type="InterPro" id="IPR016040">
    <property type="entry name" value="NAD(P)-bd_dom"/>
</dbReference>
<dbReference type="EMBL" id="KZ995158">
    <property type="protein sequence ID" value="RKO91246.1"/>
    <property type="molecule type" value="Genomic_DNA"/>
</dbReference>
<name>A0A4P9WKV4_9FUNG</name>
<comment type="cofactor">
    <cofactor evidence="1">
        <name>NAD(+)</name>
        <dbReference type="ChEBI" id="CHEBI:57540"/>
    </cofactor>
</comment>
<feature type="domain" description="NAD(P)-binding" evidence="5">
    <location>
        <begin position="325"/>
        <end position="632"/>
    </location>
</feature>
<evidence type="ECO:0000259" key="4">
    <source>
        <dbReference type="Pfam" id="PF04321"/>
    </source>
</evidence>
<dbReference type="Pfam" id="PF16363">
    <property type="entry name" value="GDP_Man_Dehyd"/>
    <property type="match status" value="1"/>
</dbReference>
<dbReference type="Gene3D" id="3.90.25.10">
    <property type="entry name" value="UDP-galactose 4-epimerase, domain 1"/>
    <property type="match status" value="1"/>
</dbReference>
<dbReference type="CDD" id="cd05246">
    <property type="entry name" value="dTDP_GD_SDR_e"/>
    <property type="match status" value="1"/>
</dbReference>
<dbReference type="AlphaFoldDB" id="A0A4P9WKV4"/>
<evidence type="ECO:0000256" key="1">
    <source>
        <dbReference type="ARBA" id="ARBA00001911"/>
    </source>
</evidence>
<dbReference type="Pfam" id="PF04321">
    <property type="entry name" value="RmlD_sub_bind"/>
    <property type="match status" value="1"/>
</dbReference>
<dbReference type="OrthoDB" id="16464at2759"/>
<feature type="domain" description="RmlD-like substrate binding" evidence="4">
    <location>
        <begin position="13"/>
        <end position="183"/>
    </location>
</feature>
<dbReference type="InterPro" id="IPR036291">
    <property type="entry name" value="NAD(P)-bd_dom_sf"/>
</dbReference>
<gene>
    <name evidence="6" type="ORF">BDK51DRAFT_35281</name>
</gene>
<dbReference type="PANTHER" id="PTHR43000">
    <property type="entry name" value="DTDP-D-GLUCOSE 4,6-DEHYDRATASE-RELATED"/>
    <property type="match status" value="1"/>
</dbReference>
<keyword evidence="7" id="KW-1185">Reference proteome</keyword>
<dbReference type="GO" id="GO:0008460">
    <property type="term" value="F:dTDP-glucose 4,6-dehydratase activity"/>
    <property type="evidence" value="ECO:0007669"/>
    <property type="project" value="InterPro"/>
</dbReference>
<keyword evidence="3" id="KW-0456">Lyase</keyword>
<organism evidence="6 7">
    <name type="scientific">Blyttiomyces helicus</name>
    <dbReference type="NCBI Taxonomy" id="388810"/>
    <lineage>
        <taxon>Eukaryota</taxon>
        <taxon>Fungi</taxon>
        <taxon>Fungi incertae sedis</taxon>
        <taxon>Chytridiomycota</taxon>
        <taxon>Chytridiomycota incertae sedis</taxon>
        <taxon>Chytridiomycetes</taxon>
        <taxon>Chytridiomycetes incertae sedis</taxon>
        <taxon>Blyttiomyces</taxon>
    </lineage>
</organism>